<dbReference type="Gene3D" id="3.40.50.2300">
    <property type="match status" value="1"/>
</dbReference>
<keyword evidence="4" id="KW-1185">Reference proteome</keyword>
<dbReference type="GO" id="GO:0000976">
    <property type="term" value="F:transcription cis-regulatory region binding"/>
    <property type="evidence" value="ECO:0007669"/>
    <property type="project" value="TreeGrafter"/>
</dbReference>
<dbReference type="KEGG" id="wma:WM2015_1932"/>
<dbReference type="InterPro" id="IPR011006">
    <property type="entry name" value="CheY-like_superfamily"/>
</dbReference>
<dbReference type="PANTHER" id="PTHR48111">
    <property type="entry name" value="REGULATOR OF RPOS"/>
    <property type="match status" value="1"/>
</dbReference>
<organism evidence="3 4">
    <name type="scientific">Wenzhouxiangella marina</name>
    <dbReference type="NCBI Taxonomy" id="1579979"/>
    <lineage>
        <taxon>Bacteria</taxon>
        <taxon>Pseudomonadati</taxon>
        <taxon>Pseudomonadota</taxon>
        <taxon>Gammaproteobacteria</taxon>
        <taxon>Chromatiales</taxon>
        <taxon>Wenzhouxiangellaceae</taxon>
        <taxon>Wenzhouxiangella</taxon>
    </lineage>
</organism>
<dbReference type="InterPro" id="IPR001789">
    <property type="entry name" value="Sig_transdc_resp-reg_receiver"/>
</dbReference>
<dbReference type="SUPFAM" id="SSF52172">
    <property type="entry name" value="CheY-like"/>
    <property type="match status" value="1"/>
</dbReference>
<dbReference type="Proteomes" id="UP000066624">
    <property type="component" value="Chromosome"/>
</dbReference>
<accession>A0A0K0XX87</accession>
<gene>
    <name evidence="3" type="ORF">WM2015_1932</name>
</gene>
<dbReference type="SMART" id="SM00850">
    <property type="entry name" value="LytTR"/>
    <property type="match status" value="1"/>
</dbReference>
<keyword evidence="1" id="KW-0902">Two-component regulatory system</keyword>
<reference evidence="3 4" key="1">
    <citation type="submission" date="2015-07" db="EMBL/GenBank/DDBJ databases">
        <authorList>
            <person name="Noorani M."/>
        </authorList>
    </citation>
    <scope>NUCLEOTIDE SEQUENCE [LARGE SCALE GENOMIC DNA]</scope>
    <source>
        <strain evidence="3 4">KCTC 42284</strain>
    </source>
</reference>
<proteinExistence type="predicted"/>
<dbReference type="AlphaFoldDB" id="A0A0K0XX87"/>
<dbReference type="Gene3D" id="2.40.50.1020">
    <property type="entry name" value="LytTr DNA-binding domain"/>
    <property type="match status" value="1"/>
</dbReference>
<dbReference type="GO" id="GO:0006355">
    <property type="term" value="P:regulation of DNA-templated transcription"/>
    <property type="evidence" value="ECO:0007669"/>
    <property type="project" value="TreeGrafter"/>
</dbReference>
<dbReference type="InterPro" id="IPR039420">
    <property type="entry name" value="WalR-like"/>
</dbReference>
<dbReference type="GO" id="GO:0005829">
    <property type="term" value="C:cytosol"/>
    <property type="evidence" value="ECO:0007669"/>
    <property type="project" value="TreeGrafter"/>
</dbReference>
<dbReference type="Pfam" id="PF04397">
    <property type="entry name" value="LytTR"/>
    <property type="match status" value="1"/>
</dbReference>
<dbReference type="PATRIC" id="fig|1579979.3.peg.1976"/>
<dbReference type="STRING" id="1579979.WM2015_1932"/>
<evidence type="ECO:0000256" key="1">
    <source>
        <dbReference type="ARBA" id="ARBA00023012"/>
    </source>
</evidence>
<dbReference type="GO" id="GO:0000156">
    <property type="term" value="F:phosphorelay response regulator activity"/>
    <property type="evidence" value="ECO:0007669"/>
    <property type="project" value="TreeGrafter"/>
</dbReference>
<dbReference type="SMART" id="SM00448">
    <property type="entry name" value="REC"/>
    <property type="match status" value="1"/>
</dbReference>
<dbReference type="RefSeq" id="WP_049725872.1">
    <property type="nucleotide sequence ID" value="NZ_CP012154.1"/>
</dbReference>
<keyword evidence="2" id="KW-0238">DNA-binding</keyword>
<protein>
    <submittedName>
        <fullName evidence="3">Chemotaxis protein CheY</fullName>
    </submittedName>
</protein>
<dbReference type="GO" id="GO:0032993">
    <property type="term" value="C:protein-DNA complex"/>
    <property type="evidence" value="ECO:0007669"/>
    <property type="project" value="TreeGrafter"/>
</dbReference>
<evidence type="ECO:0000256" key="2">
    <source>
        <dbReference type="ARBA" id="ARBA00023125"/>
    </source>
</evidence>
<name>A0A0K0XX87_9GAMM</name>
<dbReference type="EMBL" id="CP012154">
    <property type="protein sequence ID" value="AKS42298.1"/>
    <property type="molecule type" value="Genomic_DNA"/>
</dbReference>
<evidence type="ECO:0000313" key="3">
    <source>
        <dbReference type="EMBL" id="AKS42298.1"/>
    </source>
</evidence>
<dbReference type="Pfam" id="PF00072">
    <property type="entry name" value="Response_reg"/>
    <property type="match status" value="1"/>
</dbReference>
<dbReference type="InterPro" id="IPR007492">
    <property type="entry name" value="LytTR_DNA-bd_dom"/>
</dbReference>
<evidence type="ECO:0000313" key="4">
    <source>
        <dbReference type="Proteomes" id="UP000066624"/>
    </source>
</evidence>
<sequence>MSASLRVLVVDDEAPARERLLRLIEGIDGVEVAGSASRPNEVLPACRQASPDVVLLDVEMPGGNGVDVARQLSTLDPEPAVIFVTAFERYAVEAFDVEAIDYLVKPVRASRLEAAFARVRERLDRNPAQVPALLARLGERVTRIPLDEVRALIAEDKYVCVHHTGGKALVEESLVQLEQRFPERFLRVHRNALVDRNRLRALFRNPAGADCVEIEGIDVQPEVSRRNLPAVRRALKDMT</sequence>
<dbReference type="PANTHER" id="PTHR48111:SF3">
    <property type="entry name" value="TRANSCRIPTIONAL REGULATORY PROTEIN BTSR"/>
    <property type="match status" value="1"/>
</dbReference>
<dbReference type="PROSITE" id="PS50110">
    <property type="entry name" value="RESPONSE_REGULATORY"/>
    <property type="match status" value="1"/>
</dbReference>
<dbReference type="PROSITE" id="PS50930">
    <property type="entry name" value="HTH_LYTTR"/>
    <property type="match status" value="1"/>
</dbReference>